<organism evidence="1 2">
    <name type="scientific">Arthrobacter phage Andrew</name>
    <dbReference type="NCBI Taxonomy" id="2419946"/>
    <lineage>
        <taxon>Viruses</taxon>
        <taxon>Duplodnaviria</taxon>
        <taxon>Heunggongvirae</taxon>
        <taxon>Uroviricota</taxon>
        <taxon>Caudoviricetes</taxon>
        <taxon>Andrewvirus</taxon>
        <taxon>Andrewvirus andrew</taxon>
    </lineage>
</organism>
<reference evidence="1 2" key="1">
    <citation type="submission" date="2018-09" db="EMBL/GenBank/DDBJ databases">
        <authorList>
            <person name="Rimple P.A."/>
            <person name="Stoner T.H."/>
            <person name="Garlena R.A."/>
            <person name="Russell D.A."/>
            <person name="Pope W.H."/>
            <person name="Jacobs-Sera D."/>
            <person name="Hatfull G.F."/>
        </authorList>
    </citation>
    <scope>NUCLEOTIDE SEQUENCE [LARGE SCALE GENOMIC DNA]</scope>
</reference>
<dbReference type="Proteomes" id="UP000274668">
    <property type="component" value="Segment"/>
</dbReference>
<dbReference type="GeneID" id="55006962"/>
<protein>
    <submittedName>
        <fullName evidence="1">Uncharacterized protein</fullName>
    </submittedName>
</protein>
<keyword evidence="2" id="KW-1185">Reference proteome</keyword>
<evidence type="ECO:0000313" key="1">
    <source>
        <dbReference type="EMBL" id="AYN56863.1"/>
    </source>
</evidence>
<evidence type="ECO:0000313" key="2">
    <source>
        <dbReference type="Proteomes" id="UP000274668"/>
    </source>
</evidence>
<proteinExistence type="predicted"/>
<accession>A0A3G2KD17</accession>
<name>A0A3G2KD17_9CAUD</name>
<dbReference type="EMBL" id="MH834595">
    <property type="protein sequence ID" value="AYN56863.1"/>
    <property type="molecule type" value="Genomic_DNA"/>
</dbReference>
<gene>
    <name evidence="1" type="primary">49</name>
    <name evidence="1" type="ORF">PBI_ANDREW_49</name>
</gene>
<sequence length="154" mass="16447">MSMTQEQAVTLVAYLNRAGLVIAMEGQAAVWRDALYGVRFEDAQEAAREMVRAGSVRDRFATPADLYRAVKKLRAARIGGRVAPAPPVPLDPAGELLFGRTFLWALGSGATEEQADAAACKRVGVVRELAAGPGRDPRELIESAAEALQVPEEG</sequence>
<dbReference type="RefSeq" id="YP_009815735.1">
    <property type="nucleotide sequence ID" value="NC_048098.1"/>
</dbReference>
<dbReference type="KEGG" id="vg:55006962"/>